<evidence type="ECO:0000313" key="3">
    <source>
        <dbReference type="EMBL" id="PWN56744.1"/>
    </source>
</evidence>
<dbReference type="RefSeq" id="WP_109719341.1">
    <property type="nucleotide sequence ID" value="NZ_QEQK01000004.1"/>
</dbReference>
<dbReference type="Proteomes" id="UP000251800">
    <property type="component" value="Unassembled WGS sequence"/>
</dbReference>
<dbReference type="AlphaFoldDB" id="A0A363UMY2"/>
<evidence type="ECO:0000256" key="2">
    <source>
        <dbReference type="SAM" id="SignalP"/>
    </source>
</evidence>
<protein>
    <recommendedName>
        <fullName evidence="5">Secreted protein</fullName>
    </recommendedName>
</protein>
<accession>A0A363UMY2</accession>
<evidence type="ECO:0008006" key="5">
    <source>
        <dbReference type="Google" id="ProtNLM"/>
    </source>
</evidence>
<name>A0A363UMY2_9GAMM</name>
<keyword evidence="2" id="KW-0732">Signal</keyword>
<dbReference type="PROSITE" id="PS51257">
    <property type="entry name" value="PROKAR_LIPOPROTEIN"/>
    <property type="match status" value="1"/>
</dbReference>
<proteinExistence type="predicted"/>
<feature type="chain" id="PRO_5016695886" description="Secreted protein" evidence="2">
    <location>
        <begin position="21"/>
        <end position="62"/>
    </location>
</feature>
<evidence type="ECO:0000313" key="4">
    <source>
        <dbReference type="Proteomes" id="UP000251800"/>
    </source>
</evidence>
<keyword evidence="4" id="KW-1185">Reference proteome</keyword>
<gene>
    <name evidence="3" type="ORF">DEH80_04755</name>
</gene>
<comment type="caution">
    <text evidence="3">The sequence shown here is derived from an EMBL/GenBank/DDBJ whole genome shotgun (WGS) entry which is preliminary data.</text>
</comment>
<feature type="region of interest" description="Disordered" evidence="1">
    <location>
        <begin position="24"/>
        <end position="62"/>
    </location>
</feature>
<dbReference type="EMBL" id="QEQK01000004">
    <property type="protein sequence ID" value="PWN56744.1"/>
    <property type="molecule type" value="Genomic_DNA"/>
</dbReference>
<feature type="signal peptide" evidence="2">
    <location>
        <begin position="1"/>
        <end position="20"/>
    </location>
</feature>
<sequence length="62" mass="6915">MKTRTAFLAFLAALMISAFSACDSNDGPAEEFGEQVDETTEEVEEEYEQTKEDLEDSAEDDD</sequence>
<evidence type="ECO:0000256" key="1">
    <source>
        <dbReference type="SAM" id="MobiDB-lite"/>
    </source>
</evidence>
<feature type="compositionally biased region" description="Acidic residues" evidence="1">
    <location>
        <begin position="28"/>
        <end position="62"/>
    </location>
</feature>
<reference evidence="3 4" key="1">
    <citation type="submission" date="2018-05" db="EMBL/GenBank/DDBJ databases">
        <title>Abyssibacter profundi OUC007T gen. nov., sp. nov, a marine bacterium isolated from seawater of the Mariana Trench.</title>
        <authorList>
            <person name="Zhou S."/>
        </authorList>
    </citation>
    <scope>NUCLEOTIDE SEQUENCE [LARGE SCALE GENOMIC DNA]</scope>
    <source>
        <strain evidence="3 4">OUC007</strain>
    </source>
</reference>
<organism evidence="3 4">
    <name type="scientific">Abyssibacter profundi</name>
    <dbReference type="NCBI Taxonomy" id="2182787"/>
    <lineage>
        <taxon>Bacteria</taxon>
        <taxon>Pseudomonadati</taxon>
        <taxon>Pseudomonadota</taxon>
        <taxon>Gammaproteobacteria</taxon>
        <taxon>Chromatiales</taxon>
        <taxon>Oceanococcaceae</taxon>
        <taxon>Abyssibacter</taxon>
    </lineage>
</organism>